<protein>
    <submittedName>
        <fullName evidence="2">Uncharacterized protein</fullName>
    </submittedName>
</protein>
<proteinExistence type="predicted"/>
<dbReference type="HOGENOM" id="CLU_1481269_0_0_5"/>
<reference evidence="2 3" key="1">
    <citation type="journal article" date="2014" name="Int. J. Syst. Evol. Microbiol.">
        <title>Celeribacter indicus sp. nov., a polycyclic aromatic hydrocarbon-degrading bacterium from deep-sea sediment and reclassification of Huaishuia halophila as Celeribacter halophilus comb. nov.</title>
        <authorList>
            <person name="Lai Q."/>
            <person name="Cao J."/>
            <person name="Yuan J."/>
            <person name="Li F."/>
            <person name="Shao Z."/>
        </authorList>
    </citation>
    <scope>NUCLEOTIDE SEQUENCE [LARGE SCALE GENOMIC DNA]</scope>
    <source>
        <strain evidence="2">P73</strain>
        <plasmid evidence="3">Plasmid pP73E</plasmid>
    </source>
</reference>
<organism evidence="2 3">
    <name type="scientific">Celeribacter indicus</name>
    <dbReference type="NCBI Taxonomy" id="1208324"/>
    <lineage>
        <taxon>Bacteria</taxon>
        <taxon>Pseudomonadati</taxon>
        <taxon>Pseudomonadota</taxon>
        <taxon>Alphaproteobacteria</taxon>
        <taxon>Rhodobacterales</taxon>
        <taxon>Roseobacteraceae</taxon>
        <taxon>Celeribacter</taxon>
    </lineage>
</organism>
<keyword evidence="2" id="KW-0614">Plasmid</keyword>
<dbReference type="AlphaFoldDB" id="A0A0B5EBH2"/>
<keyword evidence="1" id="KW-0812">Transmembrane</keyword>
<keyword evidence="1" id="KW-1133">Transmembrane helix</keyword>
<evidence type="ECO:0000313" key="2">
    <source>
        <dbReference type="EMBL" id="AJE49542.1"/>
    </source>
</evidence>
<dbReference type="EMBL" id="CP004398">
    <property type="protein sequence ID" value="AJE49542.1"/>
    <property type="molecule type" value="Genomic_DNA"/>
</dbReference>
<name>A0A0B5EBH2_9RHOB</name>
<geneLocation type="plasmid" evidence="2 3">
    <name>pP73E</name>
</geneLocation>
<evidence type="ECO:0000313" key="3">
    <source>
        <dbReference type="Proteomes" id="UP000031521"/>
    </source>
</evidence>
<evidence type="ECO:0000256" key="1">
    <source>
        <dbReference type="SAM" id="Phobius"/>
    </source>
</evidence>
<sequence>MSVKDPFQQLVDEITLIRQDMERLKRTSLDKEDAEALHEMLAEGVDRMCKVGPEVQKAVEMRLLGVAAVLREETAKAAASAAEGAIAKTRTESLEAARSLSQAAGEARRQAWRYFGGFWVWLASMLATGAVLGLLLAYGMETAKSALSVDDLVRYNCGRSWFGGQVVDQDNGSSFCAFWIRQVPQGEN</sequence>
<dbReference type="OrthoDB" id="7844805at2"/>
<keyword evidence="1" id="KW-0472">Membrane</keyword>
<keyword evidence="3" id="KW-1185">Reference proteome</keyword>
<feature type="transmembrane region" description="Helical" evidence="1">
    <location>
        <begin position="118"/>
        <end position="140"/>
    </location>
</feature>
<dbReference type="KEGG" id="cid:P73_4827"/>
<dbReference type="RefSeq" id="WP_043872401.1">
    <property type="nucleotide sequence ID" value="NZ_CP004398.1"/>
</dbReference>
<dbReference type="Proteomes" id="UP000031521">
    <property type="component" value="Plasmid pP73E"/>
</dbReference>
<gene>
    <name evidence="2" type="ORF">P73_4827</name>
</gene>
<dbReference type="SMR" id="A0A0B5EBH2"/>
<accession>A0A0B5EBH2</accession>